<dbReference type="RefSeq" id="XP_040752665.1">
    <property type="nucleotide sequence ID" value="XM_040892702.1"/>
</dbReference>
<dbReference type="GeneID" id="63809584"/>
<sequence length="93" mass="10032">MILFHSLHTAPYSESHQVGPGSRCSPPSNWLLRFLQLITGFWSFASWLSILSSKPAKSCHSSTDRESAVTAAPTPMATQAISSSLARNSLDGL</sequence>
<proteinExistence type="predicted"/>
<reference evidence="1 2" key="1">
    <citation type="journal article" date="2018" name="Proc. Natl. Acad. Sci. U.S.A.">
        <title>Linking secondary metabolites to gene clusters through genome sequencing of six diverse Aspergillus species.</title>
        <authorList>
            <person name="Kaerboelling I."/>
            <person name="Vesth T.C."/>
            <person name="Frisvad J.C."/>
            <person name="Nybo J.L."/>
            <person name="Theobald S."/>
            <person name="Kuo A."/>
            <person name="Bowyer P."/>
            <person name="Matsuda Y."/>
            <person name="Mondo S."/>
            <person name="Lyhne E.K."/>
            <person name="Kogle M.E."/>
            <person name="Clum A."/>
            <person name="Lipzen A."/>
            <person name="Salamov A."/>
            <person name="Ngan C.Y."/>
            <person name="Daum C."/>
            <person name="Chiniquy J."/>
            <person name="Barry K."/>
            <person name="LaButti K."/>
            <person name="Haridas S."/>
            <person name="Simmons B.A."/>
            <person name="Magnuson J.K."/>
            <person name="Mortensen U.H."/>
            <person name="Larsen T.O."/>
            <person name="Grigoriev I.V."/>
            <person name="Baker S.E."/>
            <person name="Andersen M.R."/>
        </authorList>
    </citation>
    <scope>NUCLEOTIDE SEQUENCE [LARGE SCALE GENOMIC DNA]</scope>
    <source>
        <strain evidence="1 2">IBT 24754</strain>
    </source>
</reference>
<dbReference type="EMBL" id="MSFN02000004">
    <property type="protein sequence ID" value="PTU21273.1"/>
    <property type="molecule type" value="Genomic_DNA"/>
</dbReference>
<name>A0A2T5LYD9_9EURO</name>
<gene>
    <name evidence="1" type="ORF">P175DRAFT_0253453</name>
</gene>
<protein>
    <submittedName>
        <fullName evidence="1">Uncharacterized protein</fullName>
    </submittedName>
</protein>
<evidence type="ECO:0000313" key="1">
    <source>
        <dbReference type="EMBL" id="PTU21273.1"/>
    </source>
</evidence>
<accession>A0A2T5LYD9</accession>
<dbReference type="VEuPathDB" id="FungiDB:P175DRAFT_0253453"/>
<evidence type="ECO:0000313" key="2">
    <source>
        <dbReference type="Proteomes" id="UP000244073"/>
    </source>
</evidence>
<dbReference type="Proteomes" id="UP000244073">
    <property type="component" value="Unassembled WGS sequence"/>
</dbReference>
<comment type="caution">
    <text evidence="1">The sequence shown here is derived from an EMBL/GenBank/DDBJ whole genome shotgun (WGS) entry which is preliminary data.</text>
</comment>
<organism evidence="1 2">
    <name type="scientific">Aspergillus ochraceoroseus IBT 24754</name>
    <dbReference type="NCBI Taxonomy" id="1392256"/>
    <lineage>
        <taxon>Eukaryota</taxon>
        <taxon>Fungi</taxon>
        <taxon>Dikarya</taxon>
        <taxon>Ascomycota</taxon>
        <taxon>Pezizomycotina</taxon>
        <taxon>Eurotiomycetes</taxon>
        <taxon>Eurotiomycetidae</taxon>
        <taxon>Eurotiales</taxon>
        <taxon>Aspergillaceae</taxon>
        <taxon>Aspergillus</taxon>
        <taxon>Aspergillus subgen. Nidulantes</taxon>
    </lineage>
</organism>
<dbReference type="AlphaFoldDB" id="A0A2T5LYD9"/>